<dbReference type="GO" id="GO:0005576">
    <property type="term" value="C:extracellular region"/>
    <property type="evidence" value="ECO:0007669"/>
    <property type="project" value="UniProtKB-SubCell"/>
</dbReference>
<dbReference type="InterPro" id="IPR000372">
    <property type="entry name" value="LRRNT"/>
</dbReference>
<evidence type="ECO:0000256" key="5">
    <source>
        <dbReference type="ARBA" id="ARBA00022614"/>
    </source>
</evidence>
<reference evidence="16" key="1">
    <citation type="submission" date="2017-02" db="UniProtKB">
        <authorList>
            <consortium name="WormBaseParasite"/>
        </authorList>
    </citation>
    <scope>IDENTIFICATION</scope>
</reference>
<evidence type="ECO:0000256" key="11">
    <source>
        <dbReference type="PROSITE-ProRule" id="PRU00122"/>
    </source>
</evidence>
<dbReference type="InterPro" id="IPR001791">
    <property type="entry name" value="Laminin_G"/>
</dbReference>
<dbReference type="CDD" id="cd00054">
    <property type="entry name" value="EGF_CA"/>
    <property type="match status" value="5"/>
</dbReference>
<dbReference type="SMART" id="SM00282">
    <property type="entry name" value="LamG"/>
    <property type="match status" value="1"/>
</dbReference>
<dbReference type="SMART" id="SM00181">
    <property type="entry name" value="EGF"/>
    <property type="match status" value="7"/>
</dbReference>
<dbReference type="InterPro" id="IPR006207">
    <property type="entry name" value="Cys_knot_C"/>
</dbReference>
<evidence type="ECO:0000259" key="13">
    <source>
        <dbReference type="PROSITE" id="PS50025"/>
    </source>
</evidence>
<dbReference type="PROSITE" id="PS00010">
    <property type="entry name" value="ASX_HYDROXYL"/>
    <property type="match status" value="2"/>
</dbReference>
<dbReference type="PROSITE" id="PS01225">
    <property type="entry name" value="CTCK_2"/>
    <property type="match status" value="1"/>
</dbReference>
<keyword evidence="6" id="KW-0732">Signal</keyword>
<feature type="domain" description="Laminin G" evidence="13">
    <location>
        <begin position="979"/>
        <end position="1155"/>
    </location>
</feature>
<dbReference type="PROSITE" id="PS51450">
    <property type="entry name" value="LRR"/>
    <property type="match status" value="6"/>
</dbReference>
<feature type="disulfide bond" evidence="11">
    <location>
        <begin position="1128"/>
        <end position="1155"/>
    </location>
</feature>
<dbReference type="InterPro" id="IPR000742">
    <property type="entry name" value="EGF"/>
</dbReference>
<comment type="subcellular location">
    <subcellularLocation>
        <location evidence="1">Secreted</location>
    </subcellularLocation>
</comment>
<dbReference type="GO" id="GO:0008201">
    <property type="term" value="F:heparin binding"/>
    <property type="evidence" value="ECO:0007669"/>
    <property type="project" value="TreeGrafter"/>
</dbReference>
<dbReference type="SMART" id="SM00041">
    <property type="entry name" value="CT"/>
    <property type="match status" value="1"/>
</dbReference>
<evidence type="ECO:0000256" key="2">
    <source>
        <dbReference type="ARBA" id="ARBA00022473"/>
    </source>
</evidence>
<dbReference type="InterPro" id="IPR013320">
    <property type="entry name" value="ConA-like_dom_sf"/>
</dbReference>
<dbReference type="PROSITE" id="PS01186">
    <property type="entry name" value="EGF_2"/>
    <property type="match status" value="4"/>
</dbReference>
<name>A0A0N4ZHS9_PARTI</name>
<feature type="domain" description="EGF-like" evidence="14">
    <location>
        <begin position="939"/>
        <end position="976"/>
    </location>
</feature>
<dbReference type="Pfam" id="PF13855">
    <property type="entry name" value="LRR_8"/>
    <property type="match status" value="5"/>
</dbReference>
<dbReference type="PROSITE" id="PS00022">
    <property type="entry name" value="EGF_1"/>
    <property type="match status" value="6"/>
</dbReference>
<dbReference type="InterPro" id="IPR032675">
    <property type="entry name" value="LRR_dom_sf"/>
</dbReference>
<keyword evidence="5" id="KW-0433">Leucine-rich repeat</keyword>
<evidence type="ECO:0000256" key="6">
    <source>
        <dbReference type="ARBA" id="ARBA00022729"/>
    </source>
</evidence>
<organism evidence="15 16">
    <name type="scientific">Parastrongyloides trichosuri</name>
    <name type="common">Possum-specific nematode worm</name>
    <dbReference type="NCBI Taxonomy" id="131310"/>
    <lineage>
        <taxon>Eukaryota</taxon>
        <taxon>Metazoa</taxon>
        <taxon>Ecdysozoa</taxon>
        <taxon>Nematoda</taxon>
        <taxon>Chromadorea</taxon>
        <taxon>Rhabditida</taxon>
        <taxon>Tylenchina</taxon>
        <taxon>Panagrolaimomorpha</taxon>
        <taxon>Strongyloidoidea</taxon>
        <taxon>Strongyloididae</taxon>
        <taxon>Parastrongyloides</taxon>
    </lineage>
</organism>
<dbReference type="GO" id="GO:0048495">
    <property type="term" value="F:Roundabout binding"/>
    <property type="evidence" value="ECO:0007669"/>
    <property type="project" value="TreeGrafter"/>
</dbReference>
<dbReference type="SUPFAM" id="SSF52058">
    <property type="entry name" value="L domain-like"/>
    <property type="match status" value="3"/>
</dbReference>
<dbReference type="SMART" id="SM00369">
    <property type="entry name" value="LRR_TYP"/>
    <property type="match status" value="13"/>
</dbReference>
<evidence type="ECO:0000256" key="8">
    <source>
        <dbReference type="ARBA" id="ARBA00023157"/>
    </source>
</evidence>
<feature type="domain" description="EGF-like" evidence="14">
    <location>
        <begin position="812"/>
        <end position="849"/>
    </location>
</feature>
<accession>A0A0N4ZHS9</accession>
<dbReference type="FunFam" id="2.10.25.10:FF:000851">
    <property type="entry name" value="Slit homolog 1 protein"/>
    <property type="match status" value="1"/>
</dbReference>
<dbReference type="Pfam" id="PF02210">
    <property type="entry name" value="Laminin_G_2"/>
    <property type="match status" value="1"/>
</dbReference>
<feature type="disulfide bond" evidence="10">
    <location>
        <begin position="1186"/>
        <end position="1195"/>
    </location>
</feature>
<evidence type="ECO:0000256" key="9">
    <source>
        <dbReference type="ARBA" id="ARBA00023180"/>
    </source>
</evidence>
<dbReference type="InterPro" id="IPR003591">
    <property type="entry name" value="Leu-rich_rpt_typical-subtyp"/>
</dbReference>
<dbReference type="SMART" id="SM00179">
    <property type="entry name" value="EGF_CA"/>
    <property type="match status" value="5"/>
</dbReference>
<feature type="domain" description="EGF-like" evidence="14">
    <location>
        <begin position="851"/>
        <end position="890"/>
    </location>
</feature>
<comment type="caution">
    <text evidence="10">Lacks conserved residue(s) required for the propagation of feature annotation.</text>
</comment>
<feature type="disulfide bond" evidence="10">
    <location>
        <begin position="1167"/>
        <end position="1184"/>
    </location>
</feature>
<evidence type="ECO:0000256" key="1">
    <source>
        <dbReference type="ARBA" id="ARBA00004613"/>
    </source>
</evidence>
<dbReference type="FunFam" id="2.10.25.10:FF:000045">
    <property type="entry name" value="Slit guidance ligand 2"/>
    <property type="match status" value="2"/>
</dbReference>
<dbReference type="Pfam" id="PF00008">
    <property type="entry name" value="EGF"/>
    <property type="match status" value="5"/>
</dbReference>
<dbReference type="FunFam" id="3.80.10.10:FF:000002">
    <property type="entry name" value="Slit guidance ligand 2"/>
    <property type="match status" value="2"/>
</dbReference>
<evidence type="ECO:0000256" key="4">
    <source>
        <dbReference type="ARBA" id="ARBA00022536"/>
    </source>
</evidence>
<feature type="disulfide bond" evidence="10">
    <location>
        <begin position="966"/>
        <end position="975"/>
    </location>
</feature>
<feature type="disulfide bond" evidence="10">
    <location>
        <begin position="880"/>
        <end position="889"/>
    </location>
</feature>
<keyword evidence="4 10" id="KW-0245">EGF-like domain</keyword>
<evidence type="ECO:0000259" key="14">
    <source>
        <dbReference type="PROSITE" id="PS50026"/>
    </source>
</evidence>
<proteinExistence type="predicted"/>
<feature type="disulfide bond" evidence="10">
    <location>
        <begin position="1162"/>
        <end position="1172"/>
    </location>
</feature>
<dbReference type="Gene3D" id="2.60.120.200">
    <property type="match status" value="1"/>
</dbReference>
<evidence type="ECO:0000256" key="7">
    <source>
        <dbReference type="ARBA" id="ARBA00022737"/>
    </source>
</evidence>
<dbReference type="FunFam" id="3.80.10.10:FF:000770">
    <property type="entry name" value="Uncharacterized protein"/>
    <property type="match status" value="1"/>
</dbReference>
<evidence type="ECO:0000313" key="16">
    <source>
        <dbReference type="WBParaSite" id="PTRK_0000747600.1"/>
    </source>
</evidence>
<dbReference type="SMART" id="SM00365">
    <property type="entry name" value="LRR_SD22"/>
    <property type="match status" value="6"/>
</dbReference>
<feature type="domain" description="CTCK" evidence="12">
    <location>
        <begin position="1202"/>
        <end position="1279"/>
    </location>
</feature>
<dbReference type="SUPFAM" id="SSF57196">
    <property type="entry name" value="EGF/Laminin"/>
    <property type="match status" value="6"/>
</dbReference>
<feature type="disulfide bond" evidence="10">
    <location>
        <begin position="761"/>
        <end position="770"/>
    </location>
</feature>
<sequence length="1304" mass="146145">MHNLQLDRNQLTCLDSREIANWKNLEILTINGNSLNTLGELDYVTKLRTLRLADNPWHCDCRLKWMKHSLTPFQLGNAKCHKPLLLHGRSLLNVNEMSMKCSGIEKRAASSCREASVCPSACTCTETTVDCRDRGLKHIPNNLPTTTTELRLEQNHITYIPAKAFSTLNKLKRLDLSKNNIVEVASNAFEGLNSLNTLVLYGNNISDIPTTAFKGLTNLQLLLLNSNKLQCLRAGSFDDLVNLNLLSLYDNHIQSISNRTFAPLINLQTLHLAKNPLICDCNLEWLAEKLGNDAIETSGARCEGPKSVERKRLSSLQPSKFKCKGSEYYVTQYADQCKVDYECPNECFCEGTIVDCSGRGLNDFPSKIPTFTTVLDMSNNNLREVHGDKIKNLINLVKINLGKNHITSIEDGALDLPSLTDVIINDNQLSHFNTAVFGKRISSIVTLSLNGNLLQCLSKGTFSKLTSIQHLSLAYNKISTIMEDSFSSLRYLKHLDLNNNELNCNCHLTNFVNELNINLTSKLDKPTAVSSVTKHELTCNDDTENVCIDSGNYCPVGCECQGTIVRCSNQHFKKMPIGIPLDTTELYFDNNELTNIPISYLEKLNNLIKLDFSYNNITNVPSNSFIGLSKLSTLILSYNKIGCIESEAFNHLKNLRILSLHANNISRLPESAFSHLYNLSHIALGNNQLYCDCQMSWFSKWIKTKFVEPGIARCEEPENFKNQLLLTANYHNMNCITPPPNPCKNGGTCKKGKYGNFECQCLMGYHGDNCEHIIDACYGTPCLNNGTCSVIQQGRFKCTCPKGFKGDRCEQNIDDCLNNKCQNGATCVDDINSYRCICPNIMYAGKYCETKLEYCSPKLNPCENGGKCIKEGDDNYICQCKPGFEGRNCMSNIDDCRNNFCKNGGVCVDGINEYTCKCSNNFSGKFCEIPPVANRLFKDSVQCHADSCVNGYCHPTEEGDDFECRCHFSYRGERCEQLRSISFTEYNSYLGLEAWDAAEKGNLTLTVNTVEKNGIIAYYGDDSYFSLEVYDGRLKVGFYVGNYPPSHMYSYSTINDGESHTITIFIQGNQLHMSIDKMKPQKLTNSGVKDKFIVESKQLFYLGGINRGVANKAIKRYHLSKANSLNGCISDVFINGYFIDVDEDAVEKHLVKEGCSSFLDVCRHADCGNGKCIANKTSTIGYSCDCEMGFSGEKCDTREIQCIKEKYRDYYYEDDCKSIEQIKNGRCLGFCGSAIESKGGCCTGVRGRKRRVKMHCKSGKVKTSTVQIIRKCQCVSNCKNPVESFIGTIVKKNKNEKYESAVRR</sequence>
<dbReference type="PROSITE" id="PS01187">
    <property type="entry name" value="EGF_CA"/>
    <property type="match status" value="2"/>
</dbReference>
<dbReference type="FunFam" id="2.10.25.10:FF:000294">
    <property type="entry name" value="Delta-like protein"/>
    <property type="match status" value="1"/>
</dbReference>
<dbReference type="SMART" id="SM00013">
    <property type="entry name" value="LRRNT"/>
    <property type="match status" value="3"/>
</dbReference>
<feature type="domain" description="EGF-like" evidence="14">
    <location>
        <begin position="892"/>
        <end position="928"/>
    </location>
</feature>
<keyword evidence="2" id="KW-0217">Developmental protein</keyword>
<protein>
    <submittedName>
        <fullName evidence="16">Protein slit</fullName>
    </submittedName>
</protein>
<dbReference type="PROSITE" id="PS50026">
    <property type="entry name" value="EGF_3"/>
    <property type="match status" value="7"/>
</dbReference>
<keyword evidence="15" id="KW-1185">Reference proteome</keyword>
<evidence type="ECO:0000259" key="12">
    <source>
        <dbReference type="PROSITE" id="PS01225"/>
    </source>
</evidence>
<evidence type="ECO:0000313" key="15">
    <source>
        <dbReference type="Proteomes" id="UP000038045"/>
    </source>
</evidence>
<keyword evidence="3" id="KW-0964">Secreted</keyword>
<dbReference type="WBParaSite" id="PTRK_0000747600.1">
    <property type="protein sequence ID" value="PTRK_0000747600.1"/>
    <property type="gene ID" value="PTRK_0000747600"/>
</dbReference>
<dbReference type="GO" id="GO:0007411">
    <property type="term" value="P:axon guidance"/>
    <property type="evidence" value="ECO:0007669"/>
    <property type="project" value="TreeGrafter"/>
</dbReference>
<dbReference type="SMART" id="SM00082">
    <property type="entry name" value="LRRCT"/>
    <property type="match status" value="3"/>
</dbReference>
<dbReference type="Gene3D" id="2.10.25.10">
    <property type="entry name" value="Laminin"/>
    <property type="match status" value="7"/>
</dbReference>
<dbReference type="Gene3D" id="3.80.10.10">
    <property type="entry name" value="Ribonuclease Inhibitor"/>
    <property type="match status" value="4"/>
</dbReference>
<dbReference type="Proteomes" id="UP000038045">
    <property type="component" value="Unplaced"/>
</dbReference>
<keyword evidence="7" id="KW-0677">Repeat</keyword>
<dbReference type="GO" id="GO:0005509">
    <property type="term" value="F:calcium ion binding"/>
    <property type="evidence" value="ECO:0007669"/>
    <property type="project" value="InterPro"/>
</dbReference>
<dbReference type="InterPro" id="IPR001881">
    <property type="entry name" value="EGF-like_Ca-bd_dom"/>
</dbReference>
<dbReference type="CDD" id="cd00110">
    <property type="entry name" value="LamG"/>
    <property type="match status" value="1"/>
</dbReference>
<feature type="disulfide bond" evidence="10">
    <location>
        <begin position="918"/>
        <end position="927"/>
    </location>
</feature>
<dbReference type="PROSITE" id="PS50025">
    <property type="entry name" value="LAM_G_DOMAIN"/>
    <property type="match status" value="1"/>
</dbReference>
<evidence type="ECO:0000256" key="10">
    <source>
        <dbReference type="PROSITE-ProRule" id="PRU00076"/>
    </source>
</evidence>
<feature type="domain" description="EGF-like" evidence="14">
    <location>
        <begin position="773"/>
        <end position="810"/>
    </location>
</feature>
<feature type="domain" description="EGF-like" evidence="14">
    <location>
        <begin position="1158"/>
        <end position="1196"/>
    </location>
</feature>
<dbReference type="InterPro" id="IPR001611">
    <property type="entry name" value="Leu-rich_rpt"/>
</dbReference>
<feature type="disulfide bond" evidence="10">
    <location>
        <begin position="800"/>
        <end position="809"/>
    </location>
</feature>
<feature type="domain" description="EGF-like" evidence="14">
    <location>
        <begin position="731"/>
        <end position="771"/>
    </location>
</feature>
<dbReference type="PROSITE" id="PS01185">
    <property type="entry name" value="CTCK_1"/>
    <property type="match status" value="1"/>
</dbReference>
<dbReference type="Pfam" id="PF01463">
    <property type="entry name" value="LRRCT"/>
    <property type="match status" value="1"/>
</dbReference>
<evidence type="ECO:0000256" key="3">
    <source>
        <dbReference type="ARBA" id="ARBA00022525"/>
    </source>
</evidence>
<dbReference type="SUPFAM" id="SSF49899">
    <property type="entry name" value="Concanavalin A-like lectins/glucanases"/>
    <property type="match status" value="1"/>
</dbReference>
<dbReference type="InterPro" id="IPR000152">
    <property type="entry name" value="EGF-type_Asp/Asn_hydroxyl_site"/>
</dbReference>
<keyword evidence="8 10" id="KW-1015">Disulfide bond</keyword>
<dbReference type="PANTHER" id="PTHR45836:SF4">
    <property type="entry name" value="PROTEIN SLIT"/>
    <property type="match status" value="1"/>
</dbReference>
<feature type="disulfide bond" evidence="10">
    <location>
        <begin position="943"/>
        <end position="953"/>
    </location>
</feature>
<dbReference type="InterPro" id="IPR000483">
    <property type="entry name" value="Cys-rich_flank_reg_C"/>
</dbReference>
<dbReference type="PANTHER" id="PTHR45836">
    <property type="entry name" value="SLIT HOMOLOG"/>
    <property type="match status" value="1"/>
</dbReference>
<dbReference type="InterPro" id="IPR051355">
    <property type="entry name" value="Notch/Slit_guidance"/>
</dbReference>
<dbReference type="Pfam" id="PF01462">
    <property type="entry name" value="LRRNT"/>
    <property type="match status" value="2"/>
</dbReference>
<dbReference type="InterPro" id="IPR018097">
    <property type="entry name" value="EGF_Ca-bd_CS"/>
</dbReference>
<keyword evidence="9" id="KW-0325">Glycoprotein</keyword>
<dbReference type="STRING" id="131310.A0A0N4ZHS9"/>